<accession>A0A1D3CWG0</accession>
<dbReference type="VEuPathDB" id="ToxoDB:cyc_03419"/>
<organism evidence="1 2">
    <name type="scientific">Cyclospora cayetanensis</name>
    <dbReference type="NCBI Taxonomy" id="88456"/>
    <lineage>
        <taxon>Eukaryota</taxon>
        <taxon>Sar</taxon>
        <taxon>Alveolata</taxon>
        <taxon>Apicomplexa</taxon>
        <taxon>Conoidasida</taxon>
        <taxon>Coccidia</taxon>
        <taxon>Eucoccidiorida</taxon>
        <taxon>Eimeriorina</taxon>
        <taxon>Eimeriidae</taxon>
        <taxon>Cyclospora</taxon>
    </lineage>
</organism>
<comment type="caution">
    <text evidence="1">The sequence shown here is derived from an EMBL/GenBank/DDBJ whole genome shotgun (WGS) entry which is preliminary data.</text>
</comment>
<name>A0A1D3CWG0_9EIME</name>
<evidence type="ECO:0000313" key="1">
    <source>
        <dbReference type="EMBL" id="OEH75508.1"/>
    </source>
</evidence>
<dbReference type="InParanoid" id="A0A1D3CWG0"/>
<sequence length="129" mass="14043">MAERWSMRVNIMRSDKITVAQNLQMPHIAEVQQQIDRDFLSLLFQEGSMAGCIVLVSIFSQKAQERIPTTHSAAALGAAGQAVVCECMQDFVCRGLQDTTLKTRSVAGNPRSDVGTGALLYLKGSLQDA</sequence>
<dbReference type="AlphaFoldDB" id="A0A1D3CWG0"/>
<gene>
    <name evidence="1" type="ORF">cyc_03419</name>
</gene>
<reference evidence="1 2" key="1">
    <citation type="journal article" date="2016" name="BMC Genomics">
        <title>Comparative genomics reveals Cyclospora cayetanensis possesses coccidia-like metabolism and invasion components but unique surface antigens.</title>
        <authorList>
            <person name="Liu S."/>
            <person name="Wang L."/>
            <person name="Zheng H."/>
            <person name="Xu Z."/>
            <person name="Roellig D.M."/>
            <person name="Li N."/>
            <person name="Frace M.A."/>
            <person name="Tang K."/>
            <person name="Arrowood M.J."/>
            <person name="Moss D.M."/>
            <person name="Zhang L."/>
            <person name="Feng Y."/>
            <person name="Xiao L."/>
        </authorList>
    </citation>
    <scope>NUCLEOTIDE SEQUENCE [LARGE SCALE GENOMIC DNA]</scope>
    <source>
        <strain evidence="1 2">CHN_HEN01</strain>
    </source>
</reference>
<dbReference type="Proteomes" id="UP000095192">
    <property type="component" value="Unassembled WGS sequence"/>
</dbReference>
<evidence type="ECO:0000313" key="2">
    <source>
        <dbReference type="Proteomes" id="UP000095192"/>
    </source>
</evidence>
<protein>
    <submittedName>
        <fullName evidence="1">Uncharacterized protein</fullName>
    </submittedName>
</protein>
<keyword evidence="2" id="KW-1185">Reference proteome</keyword>
<dbReference type="EMBL" id="JROU02001710">
    <property type="protein sequence ID" value="OEH75508.1"/>
    <property type="molecule type" value="Genomic_DNA"/>
</dbReference>
<proteinExistence type="predicted"/>